<evidence type="ECO:0000256" key="10">
    <source>
        <dbReference type="ARBA" id="ARBA00023235"/>
    </source>
</evidence>
<dbReference type="SUPFAM" id="SSF52540">
    <property type="entry name" value="P-loop containing nucleoside triphosphate hydrolases"/>
    <property type="match status" value="1"/>
</dbReference>
<keyword evidence="7 14" id="KW-0067">ATP-binding</keyword>
<dbReference type="Proteomes" id="UP001169242">
    <property type="component" value="Unassembled WGS sequence"/>
</dbReference>
<dbReference type="GO" id="GO:0006302">
    <property type="term" value="P:double-strand break repair"/>
    <property type="evidence" value="ECO:0007669"/>
    <property type="project" value="InterPro"/>
</dbReference>
<organism evidence="18 19">
    <name type="scientific">Holtiella tumoricola</name>
    <dbReference type="NCBI Taxonomy" id="3018743"/>
    <lineage>
        <taxon>Bacteria</taxon>
        <taxon>Bacillati</taxon>
        <taxon>Bacillota</taxon>
        <taxon>Clostridia</taxon>
        <taxon>Lachnospirales</taxon>
        <taxon>Cellulosilyticaceae</taxon>
        <taxon>Holtiella</taxon>
    </lineage>
</organism>
<dbReference type="PROSITE" id="PS51217">
    <property type="entry name" value="UVRD_HELICASE_CTER"/>
    <property type="match status" value="1"/>
</dbReference>
<comment type="catalytic activity">
    <reaction evidence="13">
        <text>ATP + H2O = ADP + phosphate + H(+)</text>
        <dbReference type="Rhea" id="RHEA:13065"/>
        <dbReference type="ChEBI" id="CHEBI:15377"/>
        <dbReference type="ChEBI" id="CHEBI:15378"/>
        <dbReference type="ChEBI" id="CHEBI:30616"/>
        <dbReference type="ChEBI" id="CHEBI:43474"/>
        <dbReference type="ChEBI" id="CHEBI:456216"/>
        <dbReference type="EC" id="5.6.2.4"/>
    </reaction>
</comment>
<feature type="coiled-coil region" evidence="15">
    <location>
        <begin position="984"/>
        <end position="1011"/>
    </location>
</feature>
<evidence type="ECO:0000256" key="15">
    <source>
        <dbReference type="SAM" id="Coils"/>
    </source>
</evidence>
<dbReference type="InterPro" id="IPR038726">
    <property type="entry name" value="PDDEXK_AddAB-type"/>
</dbReference>
<keyword evidence="1" id="KW-0540">Nuclease</keyword>
<dbReference type="GO" id="GO:0033202">
    <property type="term" value="C:DNA helicase complex"/>
    <property type="evidence" value="ECO:0007669"/>
    <property type="project" value="TreeGrafter"/>
</dbReference>
<evidence type="ECO:0000256" key="8">
    <source>
        <dbReference type="ARBA" id="ARBA00023125"/>
    </source>
</evidence>
<feature type="domain" description="UvrD-like helicase C-terminal" evidence="17">
    <location>
        <begin position="531"/>
        <end position="824"/>
    </location>
</feature>
<dbReference type="Gene3D" id="3.40.50.300">
    <property type="entry name" value="P-loop containing nucleotide triphosphate hydrolases"/>
    <property type="match status" value="4"/>
</dbReference>
<evidence type="ECO:0000256" key="4">
    <source>
        <dbReference type="ARBA" id="ARBA00022801"/>
    </source>
</evidence>
<dbReference type="InterPro" id="IPR014016">
    <property type="entry name" value="UvrD-like_ATP-bd"/>
</dbReference>
<evidence type="ECO:0000256" key="11">
    <source>
        <dbReference type="ARBA" id="ARBA00034617"/>
    </source>
</evidence>
<dbReference type="PANTHER" id="PTHR11070:SF48">
    <property type="entry name" value="ATP-DEPENDENT HELICASE_NUCLEASE SUBUNIT A"/>
    <property type="match status" value="1"/>
</dbReference>
<evidence type="ECO:0000313" key="19">
    <source>
        <dbReference type="Proteomes" id="UP001169242"/>
    </source>
</evidence>
<dbReference type="PANTHER" id="PTHR11070">
    <property type="entry name" value="UVRD / RECB / PCRA DNA HELICASE FAMILY MEMBER"/>
    <property type="match status" value="1"/>
</dbReference>
<evidence type="ECO:0000256" key="7">
    <source>
        <dbReference type="ARBA" id="ARBA00022840"/>
    </source>
</evidence>
<protein>
    <recommendedName>
        <fullName evidence="12">DNA 3'-5' helicase</fullName>
        <ecNumber evidence="12">5.6.2.4</ecNumber>
    </recommendedName>
</protein>
<evidence type="ECO:0000256" key="6">
    <source>
        <dbReference type="ARBA" id="ARBA00022839"/>
    </source>
</evidence>
<dbReference type="GO" id="GO:0005524">
    <property type="term" value="F:ATP binding"/>
    <property type="evidence" value="ECO:0007669"/>
    <property type="project" value="UniProtKB-UniRule"/>
</dbReference>
<keyword evidence="2 14" id="KW-0547">Nucleotide-binding</keyword>
<dbReference type="Pfam" id="PF00580">
    <property type="entry name" value="UvrD-helicase"/>
    <property type="match status" value="1"/>
</dbReference>
<feature type="binding site" evidence="14">
    <location>
        <begin position="22"/>
        <end position="29"/>
    </location>
    <ligand>
        <name>ATP</name>
        <dbReference type="ChEBI" id="CHEBI:30616"/>
    </ligand>
</feature>
<dbReference type="InterPro" id="IPR014017">
    <property type="entry name" value="DNA_helicase_UvrD-like_C"/>
</dbReference>
<keyword evidence="5 14" id="KW-0347">Helicase</keyword>
<evidence type="ECO:0000259" key="17">
    <source>
        <dbReference type="PROSITE" id="PS51217"/>
    </source>
</evidence>
<evidence type="ECO:0000256" key="2">
    <source>
        <dbReference type="ARBA" id="ARBA00022741"/>
    </source>
</evidence>
<dbReference type="InterPro" id="IPR027417">
    <property type="entry name" value="P-loop_NTPase"/>
</dbReference>
<dbReference type="EC" id="5.6.2.4" evidence="12"/>
<proteinExistence type="predicted"/>
<keyword evidence="15" id="KW-0175">Coiled coil</keyword>
<dbReference type="PROSITE" id="PS51198">
    <property type="entry name" value="UVRD_HELICASE_ATP_BIND"/>
    <property type="match status" value="1"/>
</dbReference>
<evidence type="ECO:0000256" key="3">
    <source>
        <dbReference type="ARBA" id="ARBA00022763"/>
    </source>
</evidence>
<evidence type="ECO:0000256" key="1">
    <source>
        <dbReference type="ARBA" id="ARBA00022722"/>
    </source>
</evidence>
<evidence type="ECO:0000259" key="16">
    <source>
        <dbReference type="PROSITE" id="PS51198"/>
    </source>
</evidence>
<reference evidence="18" key="1">
    <citation type="journal article" date="2023" name="Int. J. Syst. Evol. Microbiol.">
        <title>&lt;i&gt;Holtiella tumoricola&lt;/i&gt; gen. nov. sp. nov., isolated from a human clinical sample.</title>
        <authorList>
            <person name="Allen-Vercoe E."/>
            <person name="Daigneault M.C."/>
            <person name="Vancuren S.J."/>
            <person name="Cochrane K."/>
            <person name="O'Neal L.L."/>
            <person name="Sankaranarayanan K."/>
            <person name="Lawson P.A."/>
        </authorList>
    </citation>
    <scope>NUCLEOTIDE SEQUENCE</scope>
    <source>
        <strain evidence="18">CC70A</strain>
    </source>
</reference>
<feature type="coiled-coil region" evidence="15">
    <location>
        <begin position="65"/>
        <end position="92"/>
    </location>
</feature>
<name>A0AA42DS07_9FIRM</name>
<dbReference type="InterPro" id="IPR014152">
    <property type="entry name" value="AddA"/>
</dbReference>
<dbReference type="EMBL" id="JAQIFT010000074">
    <property type="protein sequence ID" value="MDA3734198.1"/>
    <property type="molecule type" value="Genomic_DNA"/>
</dbReference>
<keyword evidence="19" id="KW-1185">Reference proteome</keyword>
<comment type="catalytic activity">
    <reaction evidence="11">
        <text>Couples ATP hydrolysis with the unwinding of duplex DNA by translocating in the 3'-5' direction.</text>
        <dbReference type="EC" id="5.6.2.4"/>
    </reaction>
</comment>
<dbReference type="GO" id="GO:0003677">
    <property type="term" value="F:DNA binding"/>
    <property type="evidence" value="ECO:0007669"/>
    <property type="project" value="UniProtKB-KW"/>
</dbReference>
<evidence type="ECO:0000256" key="12">
    <source>
        <dbReference type="ARBA" id="ARBA00034808"/>
    </source>
</evidence>
<comment type="caution">
    <text evidence="18">The sequence shown here is derived from an EMBL/GenBank/DDBJ whole genome shotgun (WGS) entry which is preliminary data.</text>
</comment>
<keyword evidence="10" id="KW-0413">Isomerase</keyword>
<dbReference type="Pfam" id="PF13361">
    <property type="entry name" value="UvrD_C"/>
    <property type="match status" value="1"/>
</dbReference>
<dbReference type="InterPro" id="IPR011335">
    <property type="entry name" value="Restrct_endonuc-II-like"/>
</dbReference>
<dbReference type="SUPFAM" id="SSF52980">
    <property type="entry name" value="Restriction endonuclease-like"/>
    <property type="match status" value="1"/>
</dbReference>
<keyword evidence="6" id="KW-0269">Exonuclease</keyword>
<keyword evidence="3" id="KW-0227">DNA damage</keyword>
<evidence type="ECO:0000256" key="5">
    <source>
        <dbReference type="ARBA" id="ARBA00022806"/>
    </source>
</evidence>
<dbReference type="GO" id="GO:0000725">
    <property type="term" value="P:recombinational repair"/>
    <property type="evidence" value="ECO:0007669"/>
    <property type="project" value="TreeGrafter"/>
</dbReference>
<dbReference type="Pfam" id="PF12705">
    <property type="entry name" value="PDDEXK_1"/>
    <property type="match status" value="1"/>
</dbReference>
<dbReference type="GO" id="GO:0005829">
    <property type="term" value="C:cytosol"/>
    <property type="evidence" value="ECO:0007669"/>
    <property type="project" value="TreeGrafter"/>
</dbReference>
<keyword evidence="4 14" id="KW-0378">Hydrolase</keyword>
<feature type="domain" description="UvrD-like helicase ATP-binding" evidence="16">
    <location>
        <begin position="1"/>
        <end position="492"/>
    </location>
</feature>
<dbReference type="NCBIfam" id="TIGR02785">
    <property type="entry name" value="addA_Gpos"/>
    <property type="match status" value="1"/>
</dbReference>
<evidence type="ECO:0000256" key="14">
    <source>
        <dbReference type="PROSITE-ProRule" id="PRU00560"/>
    </source>
</evidence>
<keyword evidence="9" id="KW-0234">DNA repair</keyword>
<evidence type="ECO:0000256" key="9">
    <source>
        <dbReference type="ARBA" id="ARBA00023204"/>
    </source>
</evidence>
<dbReference type="InterPro" id="IPR000212">
    <property type="entry name" value="DNA_helicase_UvrD/REP"/>
</dbReference>
<evidence type="ECO:0000313" key="18">
    <source>
        <dbReference type="EMBL" id="MDA3734198.1"/>
    </source>
</evidence>
<dbReference type="RefSeq" id="WP_271013792.1">
    <property type="nucleotide sequence ID" value="NZ_JAQIFT010000074.1"/>
</dbReference>
<evidence type="ECO:0000256" key="13">
    <source>
        <dbReference type="ARBA" id="ARBA00048988"/>
    </source>
</evidence>
<keyword evidence="8" id="KW-0238">DNA-binding</keyword>
<dbReference type="InterPro" id="IPR011604">
    <property type="entry name" value="PDDEXK-like_dom_sf"/>
</dbReference>
<sequence>MAWTPMQQAAIDKRGATILVSAAAGSGKTAVLTERVFKRIMGNEEEVGIDIDRFLIVTFTSAAAHEMKERIADKMSKAIETLQQEEESEKAMEQVAYLERQLALLPKASISTIHSFCLKAIKNYFTYLEIDPNIKVGNESELQVMKLDILEEMLEEAFEEEDNEDFLELAETYGSIRGLEPLMDLILDLYTFSKSTIFPNEWLDEMSNKLCEPHEGIGESIWERELIAEILEDFKDLKLVYDEALKLTRRPDGPAAYEETLVKDFEQIERLLEVPVSDVEMLLACIDGISFGRLSSKKQDCSDILKERVKGYRELAKDIVKKAQTVTKLLRDPYLSSKTYKAGELMQTLVKWVKAFDARFSEAKRDKGLADYNDLEHLALKLFVTHGETEDGYTELIYTEVAKELADFYEEIYIDEYQDSNAVQETLLGAIALAKENGPTRFMVGDMKQSIYRFRLANPLIFADKYERYEKFEEGAIQPEICIDLSQNFRSRANILEATNDLFKQIMSKRVGELCYDEDAKLKVGNHYTEGDYEAYQEEVADHVEVCLVETQDTDKEENEEASGEDTPQDLKNIEVEALMVAQKISAILRGEANPKVVYDKEEGKYRKVEPRDIVILLRSVQEKANLFEEALLREGIDAYADVSSNFFEAMEVQIMISLLQVIDNPRQDIPLLTVLRSPMVGLDFDEILQVRKLDEEVDLYTALCKYVEEREPSIALQEFVKLLAHYREEASLMPLEELMARLFIETGYYSYVGMLPAGAKKKANLKLLKKYAEDFEANNGVGLFAFLQYMDKLKASGAKIGEAKLVGESENLVQIMTIHKSKGLEFPIVFVCNTNKTFNNQDIMKNVLMHHELGLGPKYTDKDTNILYETLPFEAIKRRIISENISEEMRVLYVALTRAKEKLFITGTVKDIDKEVNKWSPFAIRNSEGILPLGLRKSPTYLSWIGMSLFAHAGFDDLRAKLGVEPTYLFEGKGRWQLSCIPKEALLSNHQTLEEKVEQREALLEDWNVETAYTEHKDALYNYLNYVYPYERATTMPVKVTVSDLKKQAMLEHQVKEENVQQKNMKATSIECPSIQSESSGVNALGESIQEGDESVILSTQMYGQDQEENTAYYISKRVGVETQQATKQDVNVVDEVLATSGDDMRWGMFEDKVVPKFMQQETTMQATVRGTLIHSVFEQLDLLQCKTADLIMAELTRLVETGKLHEEAASLVDLARLERMAHSEMLKRMAECQHIWKEKAFVYLLPADEVEEIYDREEEILLQGVVDTCFIEEDGLVIIDYKTDYIDKHGIEEGIKRIKERYSVQLELYARALSEITGLPVKEKCLYLYHIDTWVTLD</sequence>
<gene>
    <name evidence="18" type="primary">addA</name>
    <name evidence="18" type="ORF">PBV87_22245</name>
</gene>
<accession>A0AA42DS07</accession>
<dbReference type="GO" id="GO:0043138">
    <property type="term" value="F:3'-5' DNA helicase activity"/>
    <property type="evidence" value="ECO:0007669"/>
    <property type="project" value="UniProtKB-EC"/>
</dbReference>
<dbReference type="Gene3D" id="3.90.320.10">
    <property type="match status" value="1"/>
</dbReference>
<dbReference type="GO" id="GO:0004527">
    <property type="term" value="F:exonuclease activity"/>
    <property type="evidence" value="ECO:0007669"/>
    <property type="project" value="UniProtKB-KW"/>
</dbReference>